<dbReference type="OrthoDB" id="9796171at2"/>
<name>A0A6N8FPU3_9CHRO</name>
<dbReference type="CDD" id="cd04301">
    <property type="entry name" value="NAT_SF"/>
    <property type="match status" value="1"/>
</dbReference>
<dbReference type="EMBL" id="NAPY01000001">
    <property type="protein sequence ID" value="MUL34904.1"/>
    <property type="molecule type" value="Genomic_DNA"/>
</dbReference>
<dbReference type="InterPro" id="IPR016181">
    <property type="entry name" value="Acyl_CoA_acyltransferase"/>
</dbReference>
<reference evidence="4 5" key="1">
    <citation type="journal article" date="2019" name="Front. Microbiol.">
        <title>Genomic Features for Desiccation Tolerance and Sugar Biosynthesis in the Extremophile Gloeocapsopsis sp. UTEX B3054.</title>
        <authorList>
            <person name="Urrejola C."/>
            <person name="Alcorta J."/>
            <person name="Salas L."/>
            <person name="Vasquez M."/>
            <person name="Polz M.F."/>
            <person name="Vicuna R."/>
            <person name="Diez B."/>
        </authorList>
    </citation>
    <scope>NUCLEOTIDE SEQUENCE [LARGE SCALE GENOMIC DNA]</scope>
    <source>
        <strain evidence="4 5">1H9</strain>
    </source>
</reference>
<keyword evidence="2" id="KW-0012">Acyltransferase</keyword>
<keyword evidence="1" id="KW-0808">Transferase</keyword>
<evidence type="ECO:0000313" key="4">
    <source>
        <dbReference type="EMBL" id="MUL34904.1"/>
    </source>
</evidence>
<keyword evidence="5" id="KW-1185">Reference proteome</keyword>
<organism evidence="4 5">
    <name type="scientific">Gloeocapsopsis dulcis AAB1 = 1H9</name>
    <dbReference type="NCBI Taxonomy" id="1433147"/>
    <lineage>
        <taxon>Bacteria</taxon>
        <taxon>Bacillati</taxon>
        <taxon>Cyanobacteriota</taxon>
        <taxon>Cyanophyceae</taxon>
        <taxon>Oscillatoriophycideae</taxon>
        <taxon>Chroococcales</taxon>
        <taxon>Chroococcaceae</taxon>
        <taxon>Gloeocapsopsis</taxon>
        <taxon>Gloeocapsopsis dulcis</taxon>
    </lineage>
</organism>
<proteinExistence type="predicted"/>
<dbReference type="InterPro" id="IPR050832">
    <property type="entry name" value="Bact_Acetyltransf"/>
</dbReference>
<dbReference type="Proteomes" id="UP000441797">
    <property type="component" value="Unassembled WGS sequence"/>
</dbReference>
<dbReference type="Pfam" id="PF00583">
    <property type="entry name" value="Acetyltransf_1"/>
    <property type="match status" value="1"/>
</dbReference>
<comment type="caution">
    <text evidence="4">The sequence shown here is derived from an EMBL/GenBank/DDBJ whole genome shotgun (WGS) entry which is preliminary data.</text>
</comment>
<dbReference type="PANTHER" id="PTHR43877">
    <property type="entry name" value="AMINOALKYLPHOSPHONATE N-ACETYLTRANSFERASE-RELATED-RELATED"/>
    <property type="match status" value="1"/>
</dbReference>
<dbReference type="PROSITE" id="PS51186">
    <property type="entry name" value="GNAT"/>
    <property type="match status" value="1"/>
</dbReference>
<feature type="domain" description="N-acetyltransferase" evidence="3">
    <location>
        <begin position="2"/>
        <end position="154"/>
    </location>
</feature>
<evidence type="ECO:0000256" key="2">
    <source>
        <dbReference type="ARBA" id="ARBA00023315"/>
    </source>
</evidence>
<gene>
    <name evidence="4" type="ORF">BWI75_00630</name>
</gene>
<sequence length="158" mass="17978">MTTIRIANFEDIATIHAMTQAAYAEYRTILPHSSVWQKTPELIAAEMKLGSILLCVINGKIVASVRCHIKQGFVYVHRLAVLPAYRRQGLGSLLMQAVEELACELNLYQVRLELRVAQPENRHFYQKLGYKLGEISAYLPDGKPRSYWMSKKLTAVKN</sequence>
<evidence type="ECO:0000259" key="3">
    <source>
        <dbReference type="PROSITE" id="PS51186"/>
    </source>
</evidence>
<dbReference type="RefSeq" id="WP_105220274.1">
    <property type="nucleotide sequence ID" value="NZ_CAWNSU010000059.1"/>
</dbReference>
<evidence type="ECO:0000313" key="5">
    <source>
        <dbReference type="Proteomes" id="UP000441797"/>
    </source>
</evidence>
<protein>
    <recommendedName>
        <fullName evidence="3">N-acetyltransferase domain-containing protein</fullName>
    </recommendedName>
</protein>
<evidence type="ECO:0000256" key="1">
    <source>
        <dbReference type="ARBA" id="ARBA00022679"/>
    </source>
</evidence>
<dbReference type="AlphaFoldDB" id="A0A6N8FPU3"/>
<dbReference type="Gene3D" id="3.40.630.30">
    <property type="match status" value="1"/>
</dbReference>
<dbReference type="SUPFAM" id="SSF55729">
    <property type="entry name" value="Acyl-CoA N-acyltransferases (Nat)"/>
    <property type="match status" value="1"/>
</dbReference>
<dbReference type="InterPro" id="IPR000182">
    <property type="entry name" value="GNAT_dom"/>
</dbReference>
<accession>A0A6N8FPU3</accession>
<dbReference type="GO" id="GO:0016747">
    <property type="term" value="F:acyltransferase activity, transferring groups other than amino-acyl groups"/>
    <property type="evidence" value="ECO:0007669"/>
    <property type="project" value="InterPro"/>
</dbReference>